<dbReference type="Pfam" id="PF00005">
    <property type="entry name" value="ABC_tran"/>
    <property type="match status" value="1"/>
</dbReference>
<dbReference type="InterPro" id="IPR003439">
    <property type="entry name" value="ABC_transporter-like_ATP-bd"/>
</dbReference>
<dbReference type="InterPro" id="IPR051782">
    <property type="entry name" value="ABC_Transporter_VariousFunc"/>
</dbReference>
<dbReference type="CDD" id="cd03230">
    <property type="entry name" value="ABC_DR_subfamily_A"/>
    <property type="match status" value="1"/>
</dbReference>
<comment type="caution">
    <text evidence="6">The sequence shown here is derived from an EMBL/GenBank/DDBJ whole genome shotgun (WGS) entry which is preliminary data.</text>
</comment>
<dbReference type="PANTHER" id="PTHR42939:SF1">
    <property type="entry name" value="ABC TRANSPORTER ATP-BINDING PROTEIN ALBC-RELATED"/>
    <property type="match status" value="1"/>
</dbReference>
<dbReference type="RefSeq" id="WP_319073588.1">
    <property type="nucleotide sequence ID" value="NZ_JAWWMZ010000004.1"/>
</dbReference>
<gene>
    <name evidence="6" type="ORF">SGN30_11940</name>
</gene>
<dbReference type="PROSITE" id="PS00211">
    <property type="entry name" value="ABC_TRANSPORTER_1"/>
    <property type="match status" value="1"/>
</dbReference>
<evidence type="ECO:0000256" key="4">
    <source>
        <dbReference type="ARBA" id="ARBA00022840"/>
    </source>
</evidence>
<name>A0AAJ2V7F7_DELAC</name>
<dbReference type="SUPFAM" id="SSF52540">
    <property type="entry name" value="P-loop containing nucleoside triphosphate hydrolases"/>
    <property type="match status" value="1"/>
</dbReference>
<dbReference type="PANTHER" id="PTHR42939">
    <property type="entry name" value="ABC TRANSPORTER ATP-BINDING PROTEIN ALBC-RELATED"/>
    <property type="match status" value="1"/>
</dbReference>
<dbReference type="InterPro" id="IPR017871">
    <property type="entry name" value="ABC_transporter-like_CS"/>
</dbReference>
<reference evidence="6" key="1">
    <citation type="submission" date="2023-11" db="EMBL/GenBank/DDBJ databases">
        <title>Identification and selenium tolerance of Delftia acidovorans R3-25.</title>
        <authorList>
            <person name="Zhang S."/>
            <person name="Liu Y."/>
            <person name="Guo Y."/>
        </authorList>
    </citation>
    <scope>NUCLEOTIDE SEQUENCE</scope>
    <source>
        <strain evidence="6">R3-25</strain>
    </source>
</reference>
<dbReference type="GO" id="GO:0005524">
    <property type="term" value="F:ATP binding"/>
    <property type="evidence" value="ECO:0007669"/>
    <property type="project" value="UniProtKB-KW"/>
</dbReference>
<dbReference type="PROSITE" id="PS50893">
    <property type="entry name" value="ABC_TRANSPORTER_2"/>
    <property type="match status" value="1"/>
</dbReference>
<keyword evidence="4 6" id="KW-0067">ATP-binding</keyword>
<evidence type="ECO:0000313" key="7">
    <source>
        <dbReference type="Proteomes" id="UP001287445"/>
    </source>
</evidence>
<feature type="domain" description="ABC transporter" evidence="5">
    <location>
        <begin position="19"/>
        <end position="248"/>
    </location>
</feature>
<keyword evidence="2" id="KW-1003">Cell membrane</keyword>
<keyword evidence="3" id="KW-0547">Nucleotide-binding</keyword>
<dbReference type="Proteomes" id="UP001287445">
    <property type="component" value="Unassembled WGS sequence"/>
</dbReference>
<sequence length="275" mass="28613">MHSSLPVSSNPTSASTPVLQALGAVVDYGERTILQGLDLAVHAGEIYALLGANGAGKTTTLSLLLGFVRPRSGQVRVQGVDPVTAPAQARALIAYIPENVALYEHLSARENVAYLLELAGQPAAAGAIGQALSAAGLDAAAHDRRVSGFSKGMRQKVAIALALARRVPALLLDEPTSGLDPQATAEFSRLLMQLRGQGVAILMVTHDLLGAADVADRMGFIAGGRLVEEVAASGEERFDVRALHRHYAGVGTDTDTDTDTHMKTHIEADTQGAAA</sequence>
<evidence type="ECO:0000256" key="2">
    <source>
        <dbReference type="ARBA" id="ARBA00022475"/>
    </source>
</evidence>
<evidence type="ECO:0000313" key="6">
    <source>
        <dbReference type="EMBL" id="MDX4954119.1"/>
    </source>
</evidence>
<dbReference type="InterPro" id="IPR003593">
    <property type="entry name" value="AAA+_ATPase"/>
</dbReference>
<evidence type="ECO:0000259" key="5">
    <source>
        <dbReference type="PROSITE" id="PS50893"/>
    </source>
</evidence>
<proteinExistence type="predicted"/>
<evidence type="ECO:0000256" key="3">
    <source>
        <dbReference type="ARBA" id="ARBA00022741"/>
    </source>
</evidence>
<keyword evidence="1" id="KW-0813">Transport</keyword>
<organism evidence="6 7">
    <name type="scientific">Delftia acidovorans</name>
    <name type="common">Pseudomonas acidovorans</name>
    <name type="synonym">Comamonas acidovorans</name>
    <dbReference type="NCBI Taxonomy" id="80866"/>
    <lineage>
        <taxon>Bacteria</taxon>
        <taxon>Pseudomonadati</taxon>
        <taxon>Pseudomonadota</taxon>
        <taxon>Betaproteobacteria</taxon>
        <taxon>Burkholderiales</taxon>
        <taxon>Comamonadaceae</taxon>
        <taxon>Delftia</taxon>
    </lineage>
</organism>
<accession>A0AAJ2V7F7</accession>
<dbReference type="InterPro" id="IPR027417">
    <property type="entry name" value="P-loop_NTPase"/>
</dbReference>
<dbReference type="AlphaFoldDB" id="A0AAJ2V7F7"/>
<protein>
    <submittedName>
        <fullName evidence="6">ABC transporter ATP-binding protein</fullName>
    </submittedName>
</protein>
<dbReference type="SMART" id="SM00382">
    <property type="entry name" value="AAA"/>
    <property type="match status" value="1"/>
</dbReference>
<dbReference type="Gene3D" id="3.40.50.300">
    <property type="entry name" value="P-loop containing nucleotide triphosphate hydrolases"/>
    <property type="match status" value="1"/>
</dbReference>
<evidence type="ECO:0000256" key="1">
    <source>
        <dbReference type="ARBA" id="ARBA00022448"/>
    </source>
</evidence>
<keyword evidence="2" id="KW-0472">Membrane</keyword>
<dbReference type="EMBL" id="JAWWMZ010000004">
    <property type="protein sequence ID" value="MDX4954119.1"/>
    <property type="molecule type" value="Genomic_DNA"/>
</dbReference>
<dbReference type="GO" id="GO:0016887">
    <property type="term" value="F:ATP hydrolysis activity"/>
    <property type="evidence" value="ECO:0007669"/>
    <property type="project" value="InterPro"/>
</dbReference>